<organism evidence="6 7">
    <name type="scientific">Actinomycetospora rhizophila</name>
    <dbReference type="NCBI Taxonomy" id="1416876"/>
    <lineage>
        <taxon>Bacteria</taxon>
        <taxon>Bacillati</taxon>
        <taxon>Actinomycetota</taxon>
        <taxon>Actinomycetes</taxon>
        <taxon>Pseudonocardiales</taxon>
        <taxon>Pseudonocardiaceae</taxon>
        <taxon>Actinomycetospora</taxon>
    </lineage>
</organism>
<evidence type="ECO:0000259" key="5">
    <source>
        <dbReference type="PROSITE" id="PS50977"/>
    </source>
</evidence>
<keyword evidence="1" id="KW-0805">Transcription regulation</keyword>
<dbReference type="PRINTS" id="PR00455">
    <property type="entry name" value="HTHTETR"/>
</dbReference>
<dbReference type="SUPFAM" id="SSF48498">
    <property type="entry name" value="Tetracyclin repressor-like, C-terminal domain"/>
    <property type="match status" value="1"/>
</dbReference>
<keyword evidence="3" id="KW-0804">Transcription</keyword>
<keyword evidence="2 4" id="KW-0238">DNA-binding</keyword>
<protein>
    <submittedName>
        <fullName evidence="6">TetR/AcrR family transcriptional regulator</fullName>
    </submittedName>
</protein>
<dbReference type="Proteomes" id="UP001596175">
    <property type="component" value="Unassembled WGS sequence"/>
</dbReference>
<dbReference type="InterPro" id="IPR009057">
    <property type="entry name" value="Homeodomain-like_sf"/>
</dbReference>
<dbReference type="InterPro" id="IPR036271">
    <property type="entry name" value="Tet_transcr_reg_TetR-rel_C_sf"/>
</dbReference>
<dbReference type="SUPFAM" id="SSF46689">
    <property type="entry name" value="Homeodomain-like"/>
    <property type="match status" value="1"/>
</dbReference>
<comment type="caution">
    <text evidence="6">The sequence shown here is derived from an EMBL/GenBank/DDBJ whole genome shotgun (WGS) entry which is preliminary data.</text>
</comment>
<sequence>MSARRTARSKLLAAASARFYAQGVASTGIDVITADAGVAKMSLYNNFRSKAELVAAYLDGRQQEFLDVHRRLAAALPADAGPGARALTVFDAYVEHADGADFRGCGLLNAAGELPAGDAGREAVAGHKAEVERLLREALAPRDDADALAEHLSLLLEGAMVRGGLEGDLDRVRRARAIAAGLVGED</sequence>
<feature type="DNA-binding region" description="H-T-H motif" evidence="4">
    <location>
        <begin position="28"/>
        <end position="47"/>
    </location>
</feature>
<evidence type="ECO:0000256" key="1">
    <source>
        <dbReference type="ARBA" id="ARBA00023015"/>
    </source>
</evidence>
<evidence type="ECO:0000313" key="7">
    <source>
        <dbReference type="Proteomes" id="UP001596175"/>
    </source>
</evidence>
<dbReference type="PANTHER" id="PTHR47506">
    <property type="entry name" value="TRANSCRIPTIONAL REGULATORY PROTEIN"/>
    <property type="match status" value="1"/>
</dbReference>
<proteinExistence type="predicted"/>
<evidence type="ECO:0000256" key="2">
    <source>
        <dbReference type="ARBA" id="ARBA00023125"/>
    </source>
</evidence>
<dbReference type="Pfam" id="PF00440">
    <property type="entry name" value="TetR_N"/>
    <property type="match status" value="1"/>
</dbReference>
<evidence type="ECO:0000313" key="6">
    <source>
        <dbReference type="EMBL" id="MFC5142098.1"/>
    </source>
</evidence>
<dbReference type="InterPro" id="IPR001647">
    <property type="entry name" value="HTH_TetR"/>
</dbReference>
<evidence type="ECO:0000256" key="4">
    <source>
        <dbReference type="PROSITE-ProRule" id="PRU00335"/>
    </source>
</evidence>
<name>A0ABV9ZKS6_9PSEU</name>
<dbReference type="Gene3D" id="1.10.357.10">
    <property type="entry name" value="Tetracycline Repressor, domain 2"/>
    <property type="match status" value="1"/>
</dbReference>
<accession>A0ABV9ZKS6</accession>
<keyword evidence="7" id="KW-1185">Reference proteome</keyword>
<reference evidence="7" key="1">
    <citation type="journal article" date="2019" name="Int. J. Syst. Evol. Microbiol.">
        <title>The Global Catalogue of Microorganisms (GCM) 10K type strain sequencing project: providing services to taxonomists for standard genome sequencing and annotation.</title>
        <authorList>
            <consortium name="The Broad Institute Genomics Platform"/>
            <consortium name="The Broad Institute Genome Sequencing Center for Infectious Disease"/>
            <person name="Wu L."/>
            <person name="Ma J."/>
        </authorList>
    </citation>
    <scope>NUCLEOTIDE SEQUENCE [LARGE SCALE GENOMIC DNA]</scope>
    <source>
        <strain evidence="7">XZYJ18</strain>
    </source>
</reference>
<evidence type="ECO:0000256" key="3">
    <source>
        <dbReference type="ARBA" id="ARBA00023163"/>
    </source>
</evidence>
<dbReference type="PROSITE" id="PS50977">
    <property type="entry name" value="HTH_TETR_2"/>
    <property type="match status" value="1"/>
</dbReference>
<dbReference type="RefSeq" id="WP_378024225.1">
    <property type="nucleotide sequence ID" value="NZ_JBHSKG010000020.1"/>
</dbReference>
<feature type="domain" description="HTH tetR-type" evidence="5">
    <location>
        <begin position="5"/>
        <end position="65"/>
    </location>
</feature>
<dbReference type="EMBL" id="JBHSKG010000020">
    <property type="protein sequence ID" value="MFC5142098.1"/>
    <property type="molecule type" value="Genomic_DNA"/>
</dbReference>
<dbReference type="PANTHER" id="PTHR47506:SF1">
    <property type="entry name" value="HTH-TYPE TRANSCRIPTIONAL REGULATOR YJDC"/>
    <property type="match status" value="1"/>
</dbReference>
<gene>
    <name evidence="6" type="ORF">ACFPK1_27975</name>
</gene>